<keyword evidence="2" id="KW-0812">Transmembrane</keyword>
<sequence>MACPISVSKFVGTVSLGLLTGLSYSTSSITIPALQLLPTATTAARSLNEVKRLTRRYALRLSFLANSCFCFAWCLSSPRRRHPYMVWLWAFSTISAHGVDFWFNRHLGFKNWASAVIRDVSHFSLIRDSNTNKDEDLVVVEAHDDVNGETVQREMDRERRLHRARTWLSGIALSIGIVGLWGDKSRFFVSSLLTSLSFVDYLSLSFSYFSLVNQGPPHRIGPLVGSDTAHSSPLSARPSQAQREVSALNAKLTDAEATIYRQEMELDRAKSQASALQSQIKTKRATTRFVEQDKMDQMVRQSTTNRARDIDGQFKAIESRLDQEQELSHARSQVSALQAQMATQRSSTRFIDQEQMNALVNQSQKHRSRDVDAQLQVLESRLYQVSEDLERAEGDKSTLEAVKRTMEKDRTDIRELQQIVRAAEINLRRQQRLTGAEDRIERPPQKYGEDVCRGYARHEGK</sequence>
<feature type="coiled-coil region" evidence="6">
    <location>
        <begin position="252"/>
        <end position="286"/>
    </location>
</feature>
<dbReference type="PANTHER" id="PTHR37278">
    <property type="entry name" value="AUTOPHAGY-RELATED PROTEIN 33-RELATED"/>
    <property type="match status" value="1"/>
</dbReference>
<dbReference type="AlphaFoldDB" id="A0A9P5GRM0"/>
<name>A0A9P5GRM0_PENCR</name>
<dbReference type="Proteomes" id="UP000701341">
    <property type="component" value="Unassembled WGS sequence"/>
</dbReference>
<keyword evidence="3" id="KW-1133">Transmembrane helix</keyword>
<dbReference type="GO" id="GO:0000422">
    <property type="term" value="P:autophagy of mitochondrion"/>
    <property type="evidence" value="ECO:0007669"/>
    <property type="project" value="TreeGrafter"/>
</dbReference>
<accession>A0A9P5GRM0</accession>
<evidence type="ECO:0000256" key="6">
    <source>
        <dbReference type="SAM" id="Coils"/>
    </source>
</evidence>
<evidence type="ECO:0000256" key="4">
    <source>
        <dbReference type="ARBA" id="ARBA00023136"/>
    </source>
</evidence>
<keyword evidence="6" id="KW-0175">Coiled coil</keyword>
<comment type="subcellular location">
    <subcellularLocation>
        <location evidence="1">Membrane</location>
        <topology evidence="1">Multi-pass membrane protein</topology>
    </subcellularLocation>
</comment>
<proteinExistence type="inferred from homology"/>
<reference evidence="7" key="1">
    <citation type="submission" date="2020-02" db="EMBL/GenBank/DDBJ databases">
        <authorList>
            <person name="Lichtner F.J."/>
        </authorList>
    </citation>
    <scope>NUCLEOTIDE SEQUENCE</scope>
    <source>
        <strain evidence="7">G10</strain>
    </source>
</reference>
<dbReference type="InterPro" id="IPR051668">
    <property type="entry name" value="ATG33"/>
</dbReference>
<dbReference type="GO" id="GO:0005741">
    <property type="term" value="C:mitochondrial outer membrane"/>
    <property type="evidence" value="ECO:0007669"/>
    <property type="project" value="TreeGrafter"/>
</dbReference>
<evidence type="ECO:0000313" key="8">
    <source>
        <dbReference type="Proteomes" id="UP000701341"/>
    </source>
</evidence>
<dbReference type="GO" id="GO:0016236">
    <property type="term" value="P:macroautophagy"/>
    <property type="evidence" value="ECO:0007669"/>
    <property type="project" value="TreeGrafter"/>
</dbReference>
<keyword evidence="4" id="KW-0472">Membrane</keyword>
<feature type="coiled-coil region" evidence="6">
    <location>
        <begin position="375"/>
        <end position="433"/>
    </location>
</feature>
<dbReference type="PANTHER" id="PTHR37278:SF1">
    <property type="entry name" value="AUTOPHAGY-RELATED PROTEIN 33-RELATED"/>
    <property type="match status" value="1"/>
</dbReference>
<protein>
    <submittedName>
        <fullName evidence="7">Uncharacterized protein</fullName>
    </submittedName>
</protein>
<dbReference type="EMBL" id="JAAOZQ010000029">
    <property type="protein sequence ID" value="KAF7525364.1"/>
    <property type="molecule type" value="Genomic_DNA"/>
</dbReference>
<evidence type="ECO:0000256" key="3">
    <source>
        <dbReference type="ARBA" id="ARBA00022989"/>
    </source>
</evidence>
<organism evidence="7 8">
    <name type="scientific">Penicillium crustosum</name>
    <name type="common">Blue mold fungus</name>
    <dbReference type="NCBI Taxonomy" id="36656"/>
    <lineage>
        <taxon>Eukaryota</taxon>
        <taxon>Fungi</taxon>
        <taxon>Dikarya</taxon>
        <taxon>Ascomycota</taxon>
        <taxon>Pezizomycotina</taxon>
        <taxon>Eurotiomycetes</taxon>
        <taxon>Eurotiomycetidae</taxon>
        <taxon>Eurotiales</taxon>
        <taxon>Aspergillaceae</taxon>
        <taxon>Penicillium</taxon>
    </lineage>
</organism>
<comment type="similarity">
    <text evidence="5">Belongs to the ATG33 family.</text>
</comment>
<evidence type="ECO:0000313" key="7">
    <source>
        <dbReference type="EMBL" id="KAF7525364.1"/>
    </source>
</evidence>
<comment type="caution">
    <text evidence="7">The sequence shown here is derived from an EMBL/GenBank/DDBJ whole genome shotgun (WGS) entry which is preliminary data.</text>
</comment>
<evidence type="ECO:0000256" key="2">
    <source>
        <dbReference type="ARBA" id="ARBA00022692"/>
    </source>
</evidence>
<evidence type="ECO:0000256" key="1">
    <source>
        <dbReference type="ARBA" id="ARBA00004141"/>
    </source>
</evidence>
<evidence type="ECO:0000256" key="5">
    <source>
        <dbReference type="ARBA" id="ARBA00038013"/>
    </source>
</evidence>
<gene>
    <name evidence="7" type="ORF">PCG10_004842</name>
</gene>
<keyword evidence="8" id="KW-1185">Reference proteome</keyword>